<dbReference type="Proteomes" id="UP000217889">
    <property type="component" value="Chromosome"/>
</dbReference>
<name>A0A291GUB1_9MICO</name>
<organism evidence="3 4">
    <name type="scientific">Brachybacterium ginsengisoli</name>
    <dbReference type="NCBI Taxonomy" id="1331682"/>
    <lineage>
        <taxon>Bacteria</taxon>
        <taxon>Bacillati</taxon>
        <taxon>Actinomycetota</taxon>
        <taxon>Actinomycetes</taxon>
        <taxon>Micrococcales</taxon>
        <taxon>Dermabacteraceae</taxon>
        <taxon>Brachybacterium</taxon>
    </lineage>
</organism>
<dbReference type="KEGG" id="bgg:CFK41_02725"/>
<evidence type="ECO:0008006" key="5">
    <source>
        <dbReference type="Google" id="ProtNLM"/>
    </source>
</evidence>
<evidence type="ECO:0000256" key="2">
    <source>
        <dbReference type="SAM" id="Phobius"/>
    </source>
</evidence>
<proteinExistence type="predicted"/>
<feature type="transmembrane region" description="Helical" evidence="2">
    <location>
        <begin position="41"/>
        <end position="62"/>
    </location>
</feature>
<dbReference type="EMBL" id="CP023564">
    <property type="protein sequence ID" value="ATG53813.1"/>
    <property type="molecule type" value="Genomic_DNA"/>
</dbReference>
<evidence type="ECO:0000313" key="4">
    <source>
        <dbReference type="Proteomes" id="UP000217889"/>
    </source>
</evidence>
<reference evidence="3 4" key="1">
    <citation type="journal article" date="2014" name="Int. J. Syst. Evol. Microbiol.">
        <title>Brachybacterium ginsengisoli sp. nov., isolated from soil of a ginseng field.</title>
        <authorList>
            <person name="Hoang V.A."/>
            <person name="Kim Y.J."/>
            <person name="Nguyen N.L."/>
            <person name="Yang D.C."/>
        </authorList>
    </citation>
    <scope>NUCLEOTIDE SEQUENCE [LARGE SCALE GENOMIC DNA]</scope>
    <source>
        <strain evidence="3 4">DCY80</strain>
    </source>
</reference>
<evidence type="ECO:0000256" key="1">
    <source>
        <dbReference type="SAM" id="MobiDB-lite"/>
    </source>
</evidence>
<sequence>MSAPTRGAAGALVGGLDALLRRAVQLVWLNLWWTLFTLRGGILLGIGPATVGAHAVASAWARGEREVDVRGTMSACWHRHRRLAAPAGLLALALTASLALTWWLSRGQAPIPAAITQGLVLLAALLLAATLPYLALVIERTDGRGAPLTRTSHLFAAGLALGMSRPVLTLALMTIWIGWPVLLLASGWPGLLPVLGVAIPLAASARCLERVLPRSASAPPRFPPTDTDHDHQTDTDTDSDHAPHPMHVSERTS</sequence>
<gene>
    <name evidence="3" type="ORF">CFK41_02725</name>
</gene>
<keyword evidence="4" id="KW-1185">Reference proteome</keyword>
<feature type="compositionally biased region" description="Basic and acidic residues" evidence="1">
    <location>
        <begin position="226"/>
        <end position="253"/>
    </location>
</feature>
<keyword evidence="2" id="KW-0472">Membrane</keyword>
<dbReference type="InterPro" id="IPR006938">
    <property type="entry name" value="DUF624"/>
</dbReference>
<feature type="transmembrane region" description="Helical" evidence="2">
    <location>
        <begin position="111"/>
        <end position="134"/>
    </location>
</feature>
<dbReference type="RefSeq" id="WP_096798292.1">
    <property type="nucleotide sequence ID" value="NZ_CP023564.1"/>
</dbReference>
<keyword evidence="2" id="KW-0812">Transmembrane</keyword>
<feature type="transmembrane region" description="Helical" evidence="2">
    <location>
        <begin position="83"/>
        <end position="105"/>
    </location>
</feature>
<feature type="transmembrane region" description="Helical" evidence="2">
    <location>
        <begin position="154"/>
        <end position="179"/>
    </location>
</feature>
<accession>A0A291GUB1</accession>
<evidence type="ECO:0000313" key="3">
    <source>
        <dbReference type="EMBL" id="ATG53813.1"/>
    </source>
</evidence>
<protein>
    <recommendedName>
        <fullName evidence="5">DUF624 domain-containing protein</fullName>
    </recommendedName>
</protein>
<feature type="transmembrane region" description="Helical" evidence="2">
    <location>
        <begin position="191"/>
        <end position="208"/>
    </location>
</feature>
<dbReference type="Pfam" id="PF04854">
    <property type="entry name" value="DUF624"/>
    <property type="match status" value="1"/>
</dbReference>
<keyword evidence="2" id="KW-1133">Transmembrane helix</keyword>
<dbReference type="AlphaFoldDB" id="A0A291GUB1"/>
<dbReference type="OrthoDB" id="4794352at2"/>
<feature type="region of interest" description="Disordered" evidence="1">
    <location>
        <begin position="216"/>
        <end position="253"/>
    </location>
</feature>